<keyword evidence="5" id="KW-1185">Reference proteome</keyword>
<dbReference type="InterPro" id="IPR036028">
    <property type="entry name" value="SH3-like_dom_sf"/>
</dbReference>
<feature type="domain" description="SH3" evidence="4">
    <location>
        <begin position="196"/>
        <end position="256"/>
    </location>
</feature>
<dbReference type="PANTHER" id="PTHR15176:SF1">
    <property type="entry name" value="NEPHROCYSTIN-1"/>
    <property type="match status" value="1"/>
</dbReference>
<dbReference type="PROSITE" id="PS50002">
    <property type="entry name" value="SH3"/>
    <property type="match status" value="1"/>
</dbReference>
<dbReference type="Pfam" id="PF14604">
    <property type="entry name" value="SH3_9"/>
    <property type="match status" value="1"/>
</dbReference>
<evidence type="ECO:0000313" key="6">
    <source>
        <dbReference type="RefSeq" id="XP_014671791.1"/>
    </source>
</evidence>
<feature type="compositionally biased region" description="Acidic residues" evidence="3">
    <location>
        <begin position="121"/>
        <end position="185"/>
    </location>
</feature>
<dbReference type="RefSeq" id="XP_014671791.1">
    <property type="nucleotide sequence ID" value="XM_014816305.1"/>
</dbReference>
<evidence type="ECO:0000256" key="1">
    <source>
        <dbReference type="ARBA" id="ARBA00022443"/>
    </source>
</evidence>
<dbReference type="SUPFAM" id="SSF50044">
    <property type="entry name" value="SH3-domain"/>
    <property type="match status" value="1"/>
</dbReference>
<organism evidence="5 6">
    <name type="scientific">Priapulus caudatus</name>
    <name type="common">Priapulid worm</name>
    <dbReference type="NCBI Taxonomy" id="37621"/>
    <lineage>
        <taxon>Eukaryota</taxon>
        <taxon>Metazoa</taxon>
        <taxon>Ecdysozoa</taxon>
        <taxon>Scalidophora</taxon>
        <taxon>Priapulida</taxon>
        <taxon>Priapulimorpha</taxon>
        <taxon>Priapulimorphida</taxon>
        <taxon>Priapulidae</taxon>
        <taxon>Priapulus</taxon>
    </lineage>
</organism>
<dbReference type="PANTHER" id="PTHR15176">
    <property type="entry name" value="NEPHROCYSTIN"/>
    <property type="match status" value="1"/>
</dbReference>
<proteinExistence type="predicted"/>
<evidence type="ECO:0000256" key="3">
    <source>
        <dbReference type="SAM" id="MobiDB-lite"/>
    </source>
</evidence>
<dbReference type="Proteomes" id="UP000695022">
    <property type="component" value="Unplaced"/>
</dbReference>
<evidence type="ECO:0000259" key="4">
    <source>
        <dbReference type="PROSITE" id="PS50002"/>
    </source>
</evidence>
<dbReference type="InterPro" id="IPR001452">
    <property type="entry name" value="SH3_domain"/>
</dbReference>
<accession>A0ABM1EHX0</accession>
<reference evidence="6" key="1">
    <citation type="submission" date="2025-08" db="UniProtKB">
        <authorList>
            <consortium name="RefSeq"/>
        </authorList>
    </citation>
    <scope>IDENTIFICATION</scope>
</reference>
<dbReference type="InterPro" id="IPR039687">
    <property type="entry name" value="NPHP1"/>
</dbReference>
<name>A0ABM1EHX0_PRICU</name>
<evidence type="ECO:0000256" key="2">
    <source>
        <dbReference type="PROSITE-ProRule" id="PRU00192"/>
    </source>
</evidence>
<sequence>MASEKVQNLKQTRKDYGSLQKQFLALSNDFQLYQKSVIADGGHETVKAKKLYESCLKLKTTVSITIQKAAKIETKKEAQKKEKDVLVTDFEKLLGNIDALAKKLEPDPVEDEYFRKASTEGFDENDSSNGEDIEASSEEGEAEGQVGDDGEEASSGDSDEDVSVEESQDEDEEEEEEEGEPEVDDEQHSDGSHQSINVHLFEAVANFEGQQKEDLSIKVGDVLALITARDDGWWLMENNKQETGLVPSTYLKVVDQDKVEDTKDRPQSKSSALWRNIKQAVAETSVTDVLSAFGAIPAGCRPSMLGKVLSEGQHTVASYLVPKLSASHAGFRDLFWNQNSNKIRQRALRLLRMITIVSCRRIPFIGRAQNLDVTSRHVRLCLFDGSKILSNIHTVRATFTENRSTTWSFPSRPNHLPSDEEPTCFLRSSDMSRTLGALLELGISFIRKSTGEEGELSCGWVHLPLFDEHGTSLHSKSYELLVHGGTPFEKGVEVDPSVSRREEFNPLRTLLSGSKQPRLVVRLSSPSKDQKVILNTLPDVLVAPLGYLHFVSFYRQLLAEALLCDRTRMDSAELIHSPLLSTFSSAVGVPDLMDALQVVWAERVKTTPRSEKRDAEHMRELFVTVYMETVYPLLHNASLVCSRFDDHNSTEARREEISKHVKKVKESRVLASLLSSDSQFEPLDVSELAFDLLSHHLKS</sequence>
<gene>
    <name evidence="6" type="primary">LOC106812428</name>
</gene>
<keyword evidence="1 2" id="KW-0728">SH3 domain</keyword>
<dbReference type="GeneID" id="106812428"/>
<protein>
    <submittedName>
        <fullName evidence="6">Nephrocystin-1-like</fullName>
    </submittedName>
</protein>
<dbReference type="SMART" id="SM00326">
    <property type="entry name" value="SH3"/>
    <property type="match status" value="1"/>
</dbReference>
<feature type="region of interest" description="Disordered" evidence="3">
    <location>
        <begin position="118"/>
        <end position="192"/>
    </location>
</feature>
<evidence type="ECO:0000313" key="5">
    <source>
        <dbReference type="Proteomes" id="UP000695022"/>
    </source>
</evidence>
<dbReference type="Gene3D" id="2.30.30.40">
    <property type="entry name" value="SH3 Domains"/>
    <property type="match status" value="1"/>
</dbReference>